<dbReference type="EMBL" id="JAGDFL010001036">
    <property type="protein sequence ID" value="KAG7378488.1"/>
    <property type="molecule type" value="Genomic_DNA"/>
</dbReference>
<dbReference type="AlphaFoldDB" id="A0A8T1VEF6"/>
<dbReference type="PANTHER" id="PTHR14519:SF5">
    <property type="entry name" value="VITAMIN K EPOXIDE REDUCTASE COMPLEX SUBUNIT 1-LIKE PROTEIN 1"/>
    <property type="match status" value="1"/>
</dbReference>
<comment type="caution">
    <text evidence="3">The sequence shown here is derived from an EMBL/GenBank/DDBJ whole genome shotgun (WGS) entry which is preliminary data.</text>
</comment>
<feature type="transmembrane region" description="Helical" evidence="1">
    <location>
        <begin position="222"/>
        <end position="241"/>
    </location>
</feature>
<dbReference type="Pfam" id="PF07884">
    <property type="entry name" value="VKOR"/>
    <property type="match status" value="1"/>
</dbReference>
<proteinExistence type="predicted"/>
<evidence type="ECO:0000313" key="4">
    <source>
        <dbReference type="Proteomes" id="UP000693981"/>
    </source>
</evidence>
<evidence type="ECO:0000259" key="2">
    <source>
        <dbReference type="SMART" id="SM00756"/>
    </source>
</evidence>
<feature type="transmembrane region" description="Helical" evidence="1">
    <location>
        <begin position="157"/>
        <end position="174"/>
    </location>
</feature>
<dbReference type="PANTHER" id="PTHR14519">
    <property type="entry name" value="VITAMIN K EPOXIDE REDUCTASE COMPLEX, SUBUNIT 1"/>
    <property type="match status" value="1"/>
</dbReference>
<evidence type="ECO:0000313" key="3">
    <source>
        <dbReference type="EMBL" id="KAG7378488.1"/>
    </source>
</evidence>
<gene>
    <name evidence="3" type="primary">VKORC1L1</name>
    <name evidence="3" type="ORF">PHYBOEH_000342</name>
</gene>
<dbReference type="GO" id="GO:0042373">
    <property type="term" value="P:vitamin K metabolic process"/>
    <property type="evidence" value="ECO:0007669"/>
    <property type="project" value="InterPro"/>
</dbReference>
<reference evidence="3" key="1">
    <citation type="submission" date="2021-02" db="EMBL/GenBank/DDBJ databases">
        <authorList>
            <person name="Palmer J.M."/>
        </authorList>
    </citation>
    <scope>NUCLEOTIDE SEQUENCE</scope>
    <source>
        <strain evidence="3">SCRP23</strain>
    </source>
</reference>
<feature type="domain" description="Vitamin K epoxide reductase" evidence="2">
    <location>
        <begin position="150"/>
        <end position="300"/>
    </location>
</feature>
<dbReference type="InterPro" id="IPR042406">
    <property type="entry name" value="VKORC1/VKORC1L1"/>
</dbReference>
<dbReference type="GO" id="GO:0047057">
    <property type="term" value="F:vitamin-K-epoxide reductase (warfarin-sensitive) activity"/>
    <property type="evidence" value="ECO:0007669"/>
    <property type="project" value="InterPro"/>
</dbReference>
<organism evidence="3 4">
    <name type="scientific">Phytophthora boehmeriae</name>
    <dbReference type="NCBI Taxonomy" id="109152"/>
    <lineage>
        <taxon>Eukaryota</taxon>
        <taxon>Sar</taxon>
        <taxon>Stramenopiles</taxon>
        <taxon>Oomycota</taxon>
        <taxon>Peronosporomycetes</taxon>
        <taxon>Peronosporales</taxon>
        <taxon>Peronosporaceae</taxon>
        <taxon>Phytophthora</taxon>
    </lineage>
</organism>
<protein>
    <submittedName>
        <fullName evidence="3">Vitamin K epoxide reductase complex subunit 1-like protein 1</fullName>
    </submittedName>
</protein>
<dbReference type="OrthoDB" id="17010at2759"/>
<dbReference type="CDD" id="cd12917">
    <property type="entry name" value="VKOR_euk"/>
    <property type="match status" value="1"/>
</dbReference>
<name>A0A8T1VEF6_9STRA</name>
<keyword evidence="4" id="KW-1185">Reference proteome</keyword>
<feature type="transmembrane region" description="Helical" evidence="1">
    <location>
        <begin position="248"/>
        <end position="269"/>
    </location>
</feature>
<dbReference type="SMART" id="SM00756">
    <property type="entry name" value="VKc"/>
    <property type="match status" value="1"/>
</dbReference>
<dbReference type="Proteomes" id="UP000693981">
    <property type="component" value="Unassembled WGS sequence"/>
</dbReference>
<feature type="transmembrane region" description="Helical" evidence="1">
    <location>
        <begin position="281"/>
        <end position="301"/>
    </location>
</feature>
<keyword evidence="1" id="KW-1133">Transmembrane helix</keyword>
<keyword evidence="1" id="KW-0812">Transmembrane</keyword>
<evidence type="ECO:0000256" key="1">
    <source>
        <dbReference type="SAM" id="Phobius"/>
    </source>
</evidence>
<accession>A0A8T1VEF6</accession>
<sequence length="331" mass="37512">MDGKGPLVETDEVLNLMGQQALYDIENVLVNEFRETKTLIYVNGHLWILLSAVESLRMNSKKEGRISMTRRAVLKKVFKNEYLMPKSGRFQVKKWTGRAHVPDLYVQLSRALCDRVFFDTVWGKTGEQHLEDNRLMSTAQERLSELSTTARSIRRRMSALGVLGVAISLYAIYIKQQKLLLDEDYQALCDSESFSCSQVLTSEYSSLLSYWGLVDKYSTLDWSNAQLGVVVYALFGLCPMVKQAPYHAHFYVFASGCATVVMLYLAYILAFVLRDLCMVCVATYFVTAALAWNSLALLGAIRRVEQVIHTARRDCVTLQDTVSHMTAARYG</sequence>
<dbReference type="InterPro" id="IPR012932">
    <property type="entry name" value="VKOR"/>
</dbReference>
<keyword evidence="1" id="KW-0472">Membrane</keyword>